<protein>
    <submittedName>
        <fullName evidence="9">Homoserine kinase</fullName>
        <ecNumber evidence="9">2.7.1.39</ecNumber>
    </submittedName>
</protein>
<dbReference type="CDD" id="cd05153">
    <property type="entry name" value="HomoserineK_II"/>
    <property type="match status" value="1"/>
</dbReference>
<evidence type="ECO:0000313" key="9">
    <source>
        <dbReference type="EMBL" id="VAX08320.1"/>
    </source>
</evidence>
<dbReference type="SUPFAM" id="SSF56112">
    <property type="entry name" value="Protein kinase-like (PK-like)"/>
    <property type="match status" value="1"/>
</dbReference>
<keyword evidence="3" id="KW-0791">Threonine biosynthesis</keyword>
<keyword evidence="1" id="KW-0028">Amino-acid biosynthesis</keyword>
<dbReference type="Pfam" id="PF01636">
    <property type="entry name" value="APH"/>
    <property type="match status" value="1"/>
</dbReference>
<dbReference type="HAMAP" id="MF_00301">
    <property type="entry name" value="Homoser_kinase_2"/>
    <property type="match status" value="1"/>
</dbReference>
<evidence type="ECO:0000259" key="8">
    <source>
        <dbReference type="Pfam" id="PF01636"/>
    </source>
</evidence>
<dbReference type="PANTHER" id="PTHR21064">
    <property type="entry name" value="AMINOGLYCOSIDE PHOSPHOTRANSFERASE DOMAIN-CONTAINING PROTEIN-RELATED"/>
    <property type="match status" value="1"/>
</dbReference>
<dbReference type="EC" id="2.7.1.39" evidence="9"/>
<dbReference type="NCBIfam" id="NF003558">
    <property type="entry name" value="PRK05231.1"/>
    <property type="match status" value="1"/>
</dbReference>
<evidence type="ECO:0000256" key="7">
    <source>
        <dbReference type="ARBA" id="ARBA00038240"/>
    </source>
</evidence>
<dbReference type="GO" id="GO:0009088">
    <property type="term" value="P:threonine biosynthetic process"/>
    <property type="evidence" value="ECO:0007669"/>
    <property type="project" value="UniProtKB-KW"/>
</dbReference>
<sequence length="316" mass="35991">MSVYTRVERIQLEEFLQNYDLGSLVEQQGISDGIENTNYFVTTSSGKYVLTLFESLGAEELPFFLDLMAFLADHNVPGAHPLADRDGSYLRTLNERPAALVDRLPGTWVPFPSIAQCAAIGAALGRLHREGQDFRPQRENNRGPKWWWQTAERVISHLSEADAGMLRAELSFQSSHRKNSLPRGVIHADLFRDNALFQGDKLTGVIDFYYACTDVLLYDLAVTTNDWCSNEDGSLNQSMTQALLKAYITERPLSDQEQQDWPVMLRAGALRFWLSRLQDKLFPRPGEMAHIKDPEEYARVLRDRIACNEQRNTYLG</sequence>
<dbReference type="PANTHER" id="PTHR21064:SF6">
    <property type="entry name" value="AMINOGLYCOSIDE PHOSPHOTRANSFERASE DOMAIN-CONTAINING PROTEIN"/>
    <property type="match status" value="1"/>
</dbReference>
<evidence type="ECO:0000256" key="1">
    <source>
        <dbReference type="ARBA" id="ARBA00022605"/>
    </source>
</evidence>
<evidence type="ECO:0000256" key="6">
    <source>
        <dbReference type="ARBA" id="ARBA00022840"/>
    </source>
</evidence>
<dbReference type="NCBIfam" id="TIGR00938">
    <property type="entry name" value="thrB_alt"/>
    <property type="match status" value="1"/>
</dbReference>
<dbReference type="InterPro" id="IPR002575">
    <property type="entry name" value="Aminoglycoside_PTrfase"/>
</dbReference>
<evidence type="ECO:0000256" key="3">
    <source>
        <dbReference type="ARBA" id="ARBA00022697"/>
    </source>
</evidence>
<dbReference type="InterPro" id="IPR050249">
    <property type="entry name" value="Pseudomonas-type_ThrB"/>
</dbReference>
<name>A0A3B1BD45_9ZZZZ</name>
<feature type="domain" description="Aminoglycoside phosphotransferase" evidence="8">
    <location>
        <begin position="27"/>
        <end position="245"/>
    </location>
</feature>
<proteinExistence type="inferred from homology"/>
<comment type="similarity">
    <text evidence="7">Belongs to the pseudomonas-type ThrB family.</text>
</comment>
<evidence type="ECO:0000256" key="5">
    <source>
        <dbReference type="ARBA" id="ARBA00022777"/>
    </source>
</evidence>
<keyword evidence="5 9" id="KW-0418">Kinase</keyword>
<keyword evidence="6" id="KW-0067">ATP-binding</keyword>
<dbReference type="AlphaFoldDB" id="A0A3B1BD45"/>
<evidence type="ECO:0000256" key="4">
    <source>
        <dbReference type="ARBA" id="ARBA00022741"/>
    </source>
</evidence>
<accession>A0A3B1BD45</accession>
<dbReference type="InterPro" id="IPR005280">
    <property type="entry name" value="Homoserine_kinase_II"/>
</dbReference>
<dbReference type="GO" id="GO:0005524">
    <property type="term" value="F:ATP binding"/>
    <property type="evidence" value="ECO:0007669"/>
    <property type="project" value="UniProtKB-KW"/>
</dbReference>
<dbReference type="GO" id="GO:0004413">
    <property type="term" value="F:homoserine kinase activity"/>
    <property type="evidence" value="ECO:0007669"/>
    <property type="project" value="UniProtKB-EC"/>
</dbReference>
<dbReference type="Gene3D" id="3.30.200.20">
    <property type="entry name" value="Phosphorylase Kinase, domain 1"/>
    <property type="match status" value="1"/>
</dbReference>
<evidence type="ECO:0000256" key="2">
    <source>
        <dbReference type="ARBA" id="ARBA00022679"/>
    </source>
</evidence>
<dbReference type="EMBL" id="UOFX01000035">
    <property type="protein sequence ID" value="VAX08320.1"/>
    <property type="molecule type" value="Genomic_DNA"/>
</dbReference>
<keyword evidence="4" id="KW-0547">Nucleotide-binding</keyword>
<dbReference type="InterPro" id="IPR011009">
    <property type="entry name" value="Kinase-like_dom_sf"/>
</dbReference>
<keyword evidence="2 9" id="KW-0808">Transferase</keyword>
<gene>
    <name evidence="9" type="ORF">MNBD_GAMMA26-531</name>
</gene>
<dbReference type="Gene3D" id="3.90.1200.10">
    <property type="match status" value="1"/>
</dbReference>
<organism evidence="9">
    <name type="scientific">hydrothermal vent metagenome</name>
    <dbReference type="NCBI Taxonomy" id="652676"/>
    <lineage>
        <taxon>unclassified sequences</taxon>
        <taxon>metagenomes</taxon>
        <taxon>ecological metagenomes</taxon>
    </lineage>
</organism>
<reference evidence="9" key="1">
    <citation type="submission" date="2018-06" db="EMBL/GenBank/DDBJ databases">
        <authorList>
            <person name="Zhirakovskaya E."/>
        </authorList>
    </citation>
    <scope>NUCLEOTIDE SEQUENCE</scope>
</reference>